<gene>
    <name evidence="2" type="ORF">R1sor_000946</name>
</gene>
<keyword evidence="3" id="KW-1185">Reference proteome</keyword>
<sequence>MAVSNQSLNFREVSYTKPIKKWVIDMADIPGLNAREIGLIIDEDDGVEKNADFFSDSDFGTFISEKIARENLTRVLSSEARGVSTSQLATLQKKRPTPELSTDDLENVAISSKTLAKKQRRSKNIAPIVVPESLPRASRGRASANAKGKGSGRGRGQNVGASGDRTDIPQTMDETLNPTTSISNMY</sequence>
<dbReference type="AlphaFoldDB" id="A0ABD3H0L4"/>
<feature type="region of interest" description="Disordered" evidence="1">
    <location>
        <begin position="121"/>
        <end position="186"/>
    </location>
</feature>
<dbReference type="Proteomes" id="UP001633002">
    <property type="component" value="Unassembled WGS sequence"/>
</dbReference>
<protein>
    <submittedName>
        <fullName evidence="2">Uncharacterized protein</fullName>
    </submittedName>
</protein>
<evidence type="ECO:0000313" key="3">
    <source>
        <dbReference type="Proteomes" id="UP001633002"/>
    </source>
</evidence>
<name>A0ABD3H0L4_9MARC</name>
<organism evidence="2 3">
    <name type="scientific">Riccia sorocarpa</name>
    <dbReference type="NCBI Taxonomy" id="122646"/>
    <lineage>
        <taxon>Eukaryota</taxon>
        <taxon>Viridiplantae</taxon>
        <taxon>Streptophyta</taxon>
        <taxon>Embryophyta</taxon>
        <taxon>Marchantiophyta</taxon>
        <taxon>Marchantiopsida</taxon>
        <taxon>Marchantiidae</taxon>
        <taxon>Marchantiales</taxon>
        <taxon>Ricciaceae</taxon>
        <taxon>Riccia</taxon>
    </lineage>
</organism>
<accession>A0ABD3H0L4</accession>
<reference evidence="2 3" key="1">
    <citation type="submission" date="2024-09" db="EMBL/GenBank/DDBJ databases">
        <title>Chromosome-scale assembly of Riccia sorocarpa.</title>
        <authorList>
            <person name="Paukszto L."/>
        </authorList>
    </citation>
    <scope>NUCLEOTIDE SEQUENCE [LARGE SCALE GENOMIC DNA]</scope>
    <source>
        <strain evidence="2">LP-2024</strain>
        <tissue evidence="2">Aerial parts of the thallus</tissue>
    </source>
</reference>
<evidence type="ECO:0000256" key="1">
    <source>
        <dbReference type="SAM" id="MobiDB-lite"/>
    </source>
</evidence>
<comment type="caution">
    <text evidence="2">The sequence shown here is derived from an EMBL/GenBank/DDBJ whole genome shotgun (WGS) entry which is preliminary data.</text>
</comment>
<proteinExistence type="predicted"/>
<feature type="compositionally biased region" description="Polar residues" evidence="1">
    <location>
        <begin position="168"/>
        <end position="186"/>
    </location>
</feature>
<dbReference type="EMBL" id="JBJQOH010000006">
    <property type="protein sequence ID" value="KAL3682924.1"/>
    <property type="molecule type" value="Genomic_DNA"/>
</dbReference>
<evidence type="ECO:0000313" key="2">
    <source>
        <dbReference type="EMBL" id="KAL3682924.1"/>
    </source>
</evidence>